<dbReference type="InterPro" id="IPR036709">
    <property type="entry name" value="Autotransporte_beta_dom_sf"/>
</dbReference>
<gene>
    <name evidence="2" type="ORF">HNQ50_000218</name>
</gene>
<dbReference type="Pfam" id="PF03797">
    <property type="entry name" value="Autotransporter"/>
    <property type="match status" value="1"/>
</dbReference>
<dbReference type="Proteomes" id="UP000543030">
    <property type="component" value="Unassembled WGS sequence"/>
</dbReference>
<accession>A0A840RAF0</accession>
<evidence type="ECO:0000313" key="3">
    <source>
        <dbReference type="Proteomes" id="UP000543030"/>
    </source>
</evidence>
<organism evidence="2 3">
    <name type="scientific">Silvimonas terrae</name>
    <dbReference type="NCBI Taxonomy" id="300266"/>
    <lineage>
        <taxon>Bacteria</taxon>
        <taxon>Pseudomonadati</taxon>
        <taxon>Pseudomonadota</taxon>
        <taxon>Betaproteobacteria</taxon>
        <taxon>Neisseriales</taxon>
        <taxon>Chitinibacteraceae</taxon>
        <taxon>Silvimonas</taxon>
    </lineage>
</organism>
<dbReference type="PROSITE" id="PS51208">
    <property type="entry name" value="AUTOTRANSPORTER"/>
    <property type="match status" value="1"/>
</dbReference>
<dbReference type="InterPro" id="IPR005546">
    <property type="entry name" value="Autotransporte_beta"/>
</dbReference>
<comment type="caution">
    <text evidence="2">The sequence shown here is derived from an EMBL/GenBank/DDBJ whole genome shotgun (WGS) entry which is preliminary data.</text>
</comment>
<dbReference type="EMBL" id="JACHHN010000001">
    <property type="protein sequence ID" value="MBB5189508.1"/>
    <property type="molecule type" value="Genomic_DNA"/>
</dbReference>
<evidence type="ECO:0000313" key="2">
    <source>
        <dbReference type="EMBL" id="MBB5189508.1"/>
    </source>
</evidence>
<sequence>MAPGLLTIANAWGLIDSWLLYGWQRNQVSSDDLATQNYHSNTFAAAVETGYTISASPVSLTPFAQFIWNRYLDSVTYEQDTQTAVETANPQGYASRLGLRLSANNPTGLAPFVSIDWQHDWGETTLTMNSRTVTLDRAANRLGLKAGAQYTPSADWRLHLQLSTLSDKQFSAELGLRHRF</sequence>
<keyword evidence="3" id="KW-1185">Reference proteome</keyword>
<feature type="domain" description="Autotransporter" evidence="1">
    <location>
        <begin position="1"/>
        <end position="180"/>
    </location>
</feature>
<dbReference type="InterPro" id="IPR006315">
    <property type="entry name" value="OM_autotransptr_brl_dom"/>
</dbReference>
<protein>
    <submittedName>
        <fullName evidence="2">Outer membrane autotransporter protein</fullName>
    </submittedName>
</protein>
<dbReference type="GO" id="GO:0019867">
    <property type="term" value="C:outer membrane"/>
    <property type="evidence" value="ECO:0007669"/>
    <property type="project" value="InterPro"/>
</dbReference>
<reference evidence="2 3" key="1">
    <citation type="submission" date="2020-08" db="EMBL/GenBank/DDBJ databases">
        <title>Genomic Encyclopedia of Type Strains, Phase IV (KMG-IV): sequencing the most valuable type-strain genomes for metagenomic binning, comparative biology and taxonomic classification.</title>
        <authorList>
            <person name="Goeker M."/>
        </authorList>
    </citation>
    <scope>NUCLEOTIDE SEQUENCE [LARGE SCALE GENOMIC DNA]</scope>
    <source>
        <strain evidence="2 3">DSM 18233</strain>
    </source>
</reference>
<dbReference type="SUPFAM" id="SSF103515">
    <property type="entry name" value="Autotransporter"/>
    <property type="match status" value="1"/>
</dbReference>
<evidence type="ECO:0000259" key="1">
    <source>
        <dbReference type="PROSITE" id="PS51208"/>
    </source>
</evidence>
<dbReference type="NCBIfam" id="TIGR01414">
    <property type="entry name" value="autotrans_barl"/>
    <property type="match status" value="1"/>
</dbReference>
<dbReference type="AlphaFoldDB" id="A0A840RAF0"/>
<proteinExistence type="predicted"/>
<dbReference type="Gene3D" id="2.40.128.130">
    <property type="entry name" value="Autotransporter beta-domain"/>
    <property type="match status" value="1"/>
</dbReference>
<name>A0A840RAF0_9NEIS</name>